<reference evidence="2" key="1">
    <citation type="submission" date="2018-06" db="EMBL/GenBank/DDBJ databases">
        <authorList>
            <person name="Zhirakovskaya E."/>
        </authorList>
    </citation>
    <scope>NUCLEOTIDE SEQUENCE</scope>
</reference>
<feature type="transmembrane region" description="Helical" evidence="1">
    <location>
        <begin position="70"/>
        <end position="92"/>
    </location>
</feature>
<protein>
    <submittedName>
        <fullName evidence="2">Uncharacterized protein</fullName>
    </submittedName>
</protein>
<accession>A0A3B0XH36</accession>
<sequence length="101" mass="11018">MFFGEFSELKLGQAFYTVFVLNVIGAVWLARREKLKKKAVMFLCLFSIPLSLISGAYIGTLHGHGISLPWPIFGTVISIAGLLLGLVIIGLMPRVHSGQNS</sequence>
<keyword evidence="1" id="KW-1133">Transmembrane helix</keyword>
<feature type="transmembrane region" description="Helical" evidence="1">
    <location>
        <begin position="39"/>
        <end position="58"/>
    </location>
</feature>
<keyword evidence="1" id="KW-0812">Transmembrane</keyword>
<feature type="transmembrane region" description="Helical" evidence="1">
    <location>
        <begin position="12"/>
        <end position="30"/>
    </location>
</feature>
<gene>
    <name evidence="2" type="ORF">MNBD_GAMMA10-2796</name>
</gene>
<dbReference type="EMBL" id="UOFJ01000112">
    <property type="protein sequence ID" value="VAW63593.1"/>
    <property type="molecule type" value="Genomic_DNA"/>
</dbReference>
<organism evidence="2">
    <name type="scientific">hydrothermal vent metagenome</name>
    <dbReference type="NCBI Taxonomy" id="652676"/>
    <lineage>
        <taxon>unclassified sequences</taxon>
        <taxon>metagenomes</taxon>
        <taxon>ecological metagenomes</taxon>
    </lineage>
</organism>
<keyword evidence="1" id="KW-0472">Membrane</keyword>
<proteinExistence type="predicted"/>
<evidence type="ECO:0000313" key="2">
    <source>
        <dbReference type="EMBL" id="VAW63593.1"/>
    </source>
</evidence>
<dbReference type="AlphaFoldDB" id="A0A3B0XH36"/>
<evidence type="ECO:0000256" key="1">
    <source>
        <dbReference type="SAM" id="Phobius"/>
    </source>
</evidence>
<name>A0A3B0XH36_9ZZZZ</name>